<feature type="region of interest" description="Disordered" evidence="4">
    <location>
        <begin position="524"/>
        <end position="561"/>
    </location>
</feature>
<feature type="compositionally biased region" description="Polar residues" evidence="4">
    <location>
        <begin position="20"/>
        <end position="30"/>
    </location>
</feature>
<dbReference type="InterPro" id="IPR039801">
    <property type="entry name" value="EPS8-like"/>
</dbReference>
<reference evidence="6 7" key="1">
    <citation type="submission" date="2024-06" db="EMBL/GenBank/DDBJ databases">
        <authorList>
            <person name="Pan Q."/>
            <person name="Wen M."/>
            <person name="Jouanno E."/>
            <person name="Zahm M."/>
            <person name="Klopp C."/>
            <person name="Cabau C."/>
            <person name="Louis A."/>
            <person name="Berthelot C."/>
            <person name="Parey E."/>
            <person name="Roest Crollius H."/>
            <person name="Montfort J."/>
            <person name="Robinson-Rechavi M."/>
            <person name="Bouchez O."/>
            <person name="Lampietro C."/>
            <person name="Lopez Roques C."/>
            <person name="Donnadieu C."/>
            <person name="Postlethwait J."/>
            <person name="Bobe J."/>
            <person name="Verreycken H."/>
            <person name="Guiguen Y."/>
        </authorList>
    </citation>
    <scope>NUCLEOTIDE SEQUENCE [LARGE SCALE GENOMIC DNA]</scope>
    <source>
        <strain evidence="6">Up_M1</strain>
        <tissue evidence="6">Testis</tissue>
    </source>
</reference>
<dbReference type="InterPro" id="IPR013761">
    <property type="entry name" value="SAM/pointed_sf"/>
</dbReference>
<dbReference type="FunFam" id="2.30.29.30:FF:000293">
    <property type="entry name" value="EPS8 like 3"/>
    <property type="match status" value="1"/>
</dbReference>
<dbReference type="SMART" id="SM00326">
    <property type="entry name" value="SH3"/>
    <property type="match status" value="1"/>
</dbReference>
<dbReference type="InterPro" id="IPR013625">
    <property type="entry name" value="PTB"/>
</dbReference>
<feature type="compositionally biased region" description="Polar residues" evidence="4">
    <location>
        <begin position="301"/>
        <end position="318"/>
    </location>
</feature>
<dbReference type="Pfam" id="PF18016">
    <property type="entry name" value="SAM_3"/>
    <property type="match status" value="1"/>
</dbReference>
<dbReference type="SUPFAM" id="SSF50044">
    <property type="entry name" value="SH3-domain"/>
    <property type="match status" value="1"/>
</dbReference>
<accession>A0ABD0XK48</accession>
<sequence>MFGNRSAPFSYEPRGFLQESFPSQRSSLTRPSRGFPEDDMPSQRSSLIRPSRGFPEDDMPSQRSSLTRPSRGFPEDDMPSQRSSLIRPNAKSIYKQRKEYSETINRETDSFQYRVEHLFTCELDGQEVRSLDDCVSRLKKLDAKGGVWGQEMILEVQGGYLQLNDIETKAELELVPLECVVQSKAVLDSCAYNSLLTITVREHHRRTPQVFMFQCEDVGAELISGDLKRAIQVSVNVPHEPDRQPSRDQRDIRLEDNIGNSFRPVFPPKMQQDWTPPPPDHPAPLYNDRDVGEYDGIAPSPVNSPLQNPLSNQVYRDSQYSDRGPETHQSQPPPSETERNVEIFNHVLNDVEFFMGKVSAAISNEKQKKKKKKKKSSKQNAENLPHWEELVSCLQKIKYGFNLLGKLNGQIQNPSAPDYVHIFFSFLDVLMSHYPPDLCTTVLTPLPTEPGLFLLSQVVTPEEERLWTALGDPWNIPRSKWPDNHMIPPYIPEFSDGWQPPLPVPLASNQALSRSNSQIFPTRQEMTQQRPDEVGQLSRNNSQYRQRPEEPMMNSHSRPSQAASIKMRVIYNFMARNHQELSVLKGEVVQVLDNSGQWWTVRNERGEEGHVAKNVLEPLDGGQPWDNTQDRHSPPPLNMQSRPADVKAWLEYKGFSKLTVRSLSVLSGDLLLSMTKDEMRMVCPEEGGRVFFQLQAIKSSIALASESNGYGPYNGR</sequence>
<dbReference type="Gene3D" id="2.30.29.30">
    <property type="entry name" value="Pleckstrin-homology domain (PH domain)/Phosphotyrosine-binding domain (PTB)"/>
    <property type="match status" value="1"/>
</dbReference>
<dbReference type="PANTHER" id="PTHR12287:SF22">
    <property type="entry name" value="EPIDERMAL GROWTH FACTOR RECEPTOR KINASE SUBSTRATE 8-LIKE PROTEIN 3"/>
    <property type="match status" value="1"/>
</dbReference>
<dbReference type="InterPro" id="IPR001452">
    <property type="entry name" value="SH3_domain"/>
</dbReference>
<dbReference type="AlphaFoldDB" id="A0ABD0XK48"/>
<dbReference type="SUPFAM" id="SSF50729">
    <property type="entry name" value="PH domain-like"/>
    <property type="match status" value="1"/>
</dbReference>
<protein>
    <recommendedName>
        <fullName evidence="5">SH3 domain-containing protein</fullName>
    </recommendedName>
</protein>
<keyword evidence="7" id="KW-1185">Reference proteome</keyword>
<gene>
    <name evidence="6" type="ORF">UPYG_G00002910</name>
</gene>
<dbReference type="CDD" id="cd09540">
    <property type="entry name" value="SAM_EPS8-like"/>
    <property type="match status" value="1"/>
</dbReference>
<name>A0ABD0XK48_UMBPY</name>
<evidence type="ECO:0000256" key="3">
    <source>
        <dbReference type="PROSITE-ProRule" id="PRU00192"/>
    </source>
</evidence>
<dbReference type="EMBL" id="JAGEUA010000001">
    <property type="protein sequence ID" value="KAL1020652.1"/>
    <property type="molecule type" value="Genomic_DNA"/>
</dbReference>
<keyword evidence="2 3" id="KW-0728">SH3 domain</keyword>
<evidence type="ECO:0000259" key="5">
    <source>
        <dbReference type="PROSITE" id="PS50002"/>
    </source>
</evidence>
<dbReference type="Gene3D" id="2.30.30.40">
    <property type="entry name" value="SH3 Domains"/>
    <property type="match status" value="1"/>
</dbReference>
<feature type="region of interest" description="Disordered" evidence="4">
    <location>
        <begin position="236"/>
        <end position="338"/>
    </location>
</feature>
<dbReference type="InterPro" id="IPR055093">
    <property type="entry name" value="EPS8_2nd"/>
</dbReference>
<dbReference type="Pfam" id="PF22975">
    <property type="entry name" value="EPS8_2nd"/>
    <property type="match status" value="1"/>
</dbReference>
<dbReference type="InterPro" id="IPR036028">
    <property type="entry name" value="SH3-like_dom_sf"/>
</dbReference>
<evidence type="ECO:0000256" key="4">
    <source>
        <dbReference type="SAM" id="MobiDB-lite"/>
    </source>
</evidence>
<proteinExistence type="inferred from homology"/>
<feature type="region of interest" description="Disordered" evidence="4">
    <location>
        <begin position="620"/>
        <end position="640"/>
    </location>
</feature>
<comment type="similarity">
    <text evidence="1">Belongs to the EPS8 family.</text>
</comment>
<evidence type="ECO:0000313" key="7">
    <source>
        <dbReference type="Proteomes" id="UP001557470"/>
    </source>
</evidence>
<feature type="region of interest" description="Disordered" evidence="4">
    <location>
        <begin position="1"/>
        <end position="89"/>
    </location>
</feature>
<dbReference type="Gene3D" id="1.10.150.50">
    <property type="entry name" value="Transcription Factor, Ets-1"/>
    <property type="match status" value="1"/>
</dbReference>
<feature type="domain" description="SH3" evidence="5">
    <location>
        <begin position="562"/>
        <end position="621"/>
    </location>
</feature>
<dbReference type="PANTHER" id="PTHR12287">
    <property type="entry name" value="EPIDERMAL GROWTH FACTOR RECEPTOR KINASE SUBSTRATE EPS8-RELATED PROTEIN"/>
    <property type="match status" value="1"/>
</dbReference>
<dbReference type="InterPro" id="IPR041418">
    <property type="entry name" value="SAM_3"/>
</dbReference>
<evidence type="ECO:0000313" key="6">
    <source>
        <dbReference type="EMBL" id="KAL1020652.1"/>
    </source>
</evidence>
<evidence type="ECO:0000256" key="2">
    <source>
        <dbReference type="ARBA" id="ARBA00022443"/>
    </source>
</evidence>
<dbReference type="PROSITE" id="PS50002">
    <property type="entry name" value="SH3"/>
    <property type="match status" value="1"/>
</dbReference>
<dbReference type="InterPro" id="IPR033928">
    <property type="entry name" value="EPS8_PTB"/>
</dbReference>
<dbReference type="InterPro" id="IPR011993">
    <property type="entry name" value="PH-like_dom_sf"/>
</dbReference>
<evidence type="ECO:0000256" key="1">
    <source>
        <dbReference type="ARBA" id="ARBA00006197"/>
    </source>
</evidence>
<comment type="caution">
    <text evidence="6">The sequence shown here is derived from an EMBL/GenBank/DDBJ whole genome shotgun (WGS) entry which is preliminary data.</text>
</comment>
<feature type="compositionally biased region" description="Basic and acidic residues" evidence="4">
    <location>
        <begin position="239"/>
        <end position="256"/>
    </location>
</feature>
<dbReference type="Pfam" id="PF08416">
    <property type="entry name" value="PTB"/>
    <property type="match status" value="1"/>
</dbReference>
<dbReference type="Proteomes" id="UP001557470">
    <property type="component" value="Unassembled WGS sequence"/>
</dbReference>
<organism evidence="6 7">
    <name type="scientific">Umbra pygmaea</name>
    <name type="common">Eastern mudminnow</name>
    <dbReference type="NCBI Taxonomy" id="75934"/>
    <lineage>
        <taxon>Eukaryota</taxon>
        <taxon>Metazoa</taxon>
        <taxon>Chordata</taxon>
        <taxon>Craniata</taxon>
        <taxon>Vertebrata</taxon>
        <taxon>Euteleostomi</taxon>
        <taxon>Actinopterygii</taxon>
        <taxon>Neopterygii</taxon>
        <taxon>Teleostei</taxon>
        <taxon>Protacanthopterygii</taxon>
        <taxon>Esociformes</taxon>
        <taxon>Umbridae</taxon>
        <taxon>Umbra</taxon>
    </lineage>
</organism>
<dbReference type="Pfam" id="PF00018">
    <property type="entry name" value="SH3_1"/>
    <property type="match status" value="1"/>
</dbReference>
<dbReference type="CDD" id="cd01210">
    <property type="entry name" value="PTB_EPS8"/>
    <property type="match status" value="1"/>
</dbReference>